<sequence length="122" mass="13325">MPDSQFDQLGEDRRAAIKKVEAAGWGVFFIWIGIAFLANLSLGVGLFGIGIIMLGIQMGRRHFHLPIEGFGLVMGMLFVLAGLWNLLRIILGQEPIPHGLMPVLSIAVGIVLVVSAVLRKRH</sequence>
<dbReference type="EMBL" id="JWJG01000028">
    <property type="protein sequence ID" value="KIF79974.1"/>
    <property type="molecule type" value="Genomic_DNA"/>
</dbReference>
<proteinExistence type="predicted"/>
<accession>A0A0C2BJ24</accession>
<keyword evidence="1" id="KW-1133">Transmembrane helix</keyword>
<dbReference type="OrthoDB" id="9155993at2"/>
<evidence type="ECO:0000256" key="1">
    <source>
        <dbReference type="SAM" id="Phobius"/>
    </source>
</evidence>
<comment type="caution">
    <text evidence="2">The sequence shown here is derived from an EMBL/GenBank/DDBJ whole genome shotgun (WGS) entry which is preliminary data.</text>
</comment>
<dbReference type="RefSeq" id="WP_040038886.1">
    <property type="nucleotide sequence ID" value="NZ_JWJG01000028.1"/>
</dbReference>
<dbReference type="AlphaFoldDB" id="A0A0C2BJ24"/>
<keyword evidence="1" id="KW-0812">Transmembrane</keyword>
<keyword evidence="3" id="KW-1185">Reference proteome</keyword>
<evidence type="ECO:0000313" key="3">
    <source>
        <dbReference type="Proteomes" id="UP000031572"/>
    </source>
</evidence>
<feature type="transmembrane region" description="Helical" evidence="1">
    <location>
        <begin position="67"/>
        <end position="87"/>
    </location>
</feature>
<organism evidence="2 3">
    <name type="scientific">Noviherbaspirillum autotrophicum</name>
    <dbReference type="NCBI Taxonomy" id="709839"/>
    <lineage>
        <taxon>Bacteria</taxon>
        <taxon>Pseudomonadati</taxon>
        <taxon>Pseudomonadota</taxon>
        <taxon>Betaproteobacteria</taxon>
        <taxon>Burkholderiales</taxon>
        <taxon>Oxalobacteraceae</taxon>
        <taxon>Noviherbaspirillum</taxon>
    </lineage>
</organism>
<reference evidence="2 3" key="1">
    <citation type="submission" date="2014-12" db="EMBL/GenBank/DDBJ databases">
        <title>Denitrispirillum autotrophicum gen. nov., sp. nov., Denitrifying, Facultatively Autotrophic Bacteria Isolated from Rice Paddy Soil.</title>
        <authorList>
            <person name="Ishii S."/>
            <person name="Ashida N."/>
            <person name="Ohno H."/>
            <person name="Otsuka S."/>
            <person name="Yokota A."/>
            <person name="Senoo K."/>
        </authorList>
    </citation>
    <scope>NUCLEOTIDE SEQUENCE [LARGE SCALE GENOMIC DNA]</scope>
    <source>
        <strain evidence="2 3">TSA66</strain>
    </source>
</reference>
<name>A0A0C2BJ24_9BURK</name>
<gene>
    <name evidence="2" type="ORF">TSA66_02705</name>
</gene>
<feature type="transmembrane region" description="Helical" evidence="1">
    <location>
        <begin position="28"/>
        <end position="55"/>
    </location>
</feature>
<dbReference type="Proteomes" id="UP000031572">
    <property type="component" value="Unassembled WGS sequence"/>
</dbReference>
<feature type="transmembrane region" description="Helical" evidence="1">
    <location>
        <begin position="99"/>
        <end position="118"/>
    </location>
</feature>
<keyword evidence="1" id="KW-0472">Membrane</keyword>
<evidence type="ECO:0000313" key="2">
    <source>
        <dbReference type="EMBL" id="KIF79974.1"/>
    </source>
</evidence>
<protein>
    <submittedName>
        <fullName evidence="2">Uncharacterized protein</fullName>
    </submittedName>
</protein>